<reference evidence="2" key="1">
    <citation type="submission" date="2022-11" db="UniProtKB">
        <authorList>
            <consortium name="WormBaseParasite"/>
        </authorList>
    </citation>
    <scope>IDENTIFICATION</scope>
</reference>
<proteinExistence type="predicted"/>
<evidence type="ECO:0000313" key="1">
    <source>
        <dbReference type="Proteomes" id="UP000887565"/>
    </source>
</evidence>
<dbReference type="Proteomes" id="UP000887565">
    <property type="component" value="Unplaced"/>
</dbReference>
<sequence length="106" mass="12365">MDDRCNHRRDSQGGQPNFSVYLRDLRYIGLGKKKKTPEKDADLNTTFDVPKPAEVETKLEKVERKNWNSNKKRTCFIQIDNVEKDLFLFEIYAPCGFNCMSSVQKS</sequence>
<keyword evidence="1" id="KW-1185">Reference proteome</keyword>
<name>A0A915KCW9_ROMCU</name>
<accession>A0A915KCW9</accession>
<evidence type="ECO:0000313" key="2">
    <source>
        <dbReference type="WBParaSite" id="nRc.2.0.1.t36628-RA"/>
    </source>
</evidence>
<protein>
    <submittedName>
        <fullName evidence="2">Uncharacterized protein</fullName>
    </submittedName>
</protein>
<dbReference type="AlphaFoldDB" id="A0A915KCW9"/>
<organism evidence="1 2">
    <name type="scientific">Romanomermis culicivorax</name>
    <name type="common">Nematode worm</name>
    <dbReference type="NCBI Taxonomy" id="13658"/>
    <lineage>
        <taxon>Eukaryota</taxon>
        <taxon>Metazoa</taxon>
        <taxon>Ecdysozoa</taxon>
        <taxon>Nematoda</taxon>
        <taxon>Enoplea</taxon>
        <taxon>Dorylaimia</taxon>
        <taxon>Mermithida</taxon>
        <taxon>Mermithoidea</taxon>
        <taxon>Mermithidae</taxon>
        <taxon>Romanomermis</taxon>
    </lineage>
</organism>
<dbReference type="WBParaSite" id="nRc.2.0.1.t36628-RA">
    <property type="protein sequence ID" value="nRc.2.0.1.t36628-RA"/>
    <property type="gene ID" value="nRc.2.0.1.g36628"/>
</dbReference>